<dbReference type="EMBL" id="SJPW01000005">
    <property type="protein sequence ID" value="TWU50676.1"/>
    <property type="molecule type" value="Genomic_DNA"/>
</dbReference>
<dbReference type="OrthoDB" id="298355at2"/>
<dbReference type="AlphaFoldDB" id="A0A5C6ESW2"/>
<dbReference type="RefSeq" id="WP_146459375.1">
    <property type="nucleotide sequence ID" value="NZ_SJPW01000005.1"/>
</dbReference>
<sequence>MEKFNFATAWIFASVTAEGGVDLPMLIGTADSLNHAIPTVGEISRSLKALHICGLVEIADGRIQLTDHGRTVADDGFGRRGGRFSIPDNMRKSLDAATHPTIETKPDLSFVTDETVSAAFQEYRKMLGT</sequence>
<accession>A0A5C6ESW2</accession>
<dbReference type="Proteomes" id="UP000318288">
    <property type="component" value="Unassembled WGS sequence"/>
</dbReference>
<comment type="caution">
    <text evidence="1">The sequence shown here is derived from an EMBL/GenBank/DDBJ whole genome shotgun (WGS) entry which is preliminary data.</text>
</comment>
<protein>
    <submittedName>
        <fullName evidence="1">Uncharacterized protein</fullName>
    </submittedName>
</protein>
<reference evidence="1 2" key="1">
    <citation type="submission" date="2019-02" db="EMBL/GenBank/DDBJ databases">
        <title>Deep-cultivation of Planctomycetes and their phenomic and genomic characterization uncovers novel biology.</title>
        <authorList>
            <person name="Wiegand S."/>
            <person name="Jogler M."/>
            <person name="Boedeker C."/>
            <person name="Pinto D."/>
            <person name="Vollmers J."/>
            <person name="Rivas-Marin E."/>
            <person name="Kohn T."/>
            <person name="Peeters S.H."/>
            <person name="Heuer A."/>
            <person name="Rast P."/>
            <person name="Oberbeckmann S."/>
            <person name="Bunk B."/>
            <person name="Jeske O."/>
            <person name="Meyerdierks A."/>
            <person name="Storesund J.E."/>
            <person name="Kallscheuer N."/>
            <person name="Luecker S."/>
            <person name="Lage O.M."/>
            <person name="Pohl T."/>
            <person name="Merkel B.J."/>
            <person name="Hornburger P."/>
            <person name="Mueller R.-W."/>
            <person name="Bruemmer F."/>
            <person name="Labrenz M."/>
            <person name="Spormann A.M."/>
            <person name="Op Den Camp H."/>
            <person name="Overmann J."/>
            <person name="Amann R."/>
            <person name="Jetten M.S.M."/>
            <person name="Mascher T."/>
            <person name="Medema M.H."/>
            <person name="Devos D.P."/>
            <person name="Kaster A.-K."/>
            <person name="Ovreas L."/>
            <person name="Rohde M."/>
            <person name="Galperin M.Y."/>
            <person name="Jogler C."/>
        </authorList>
    </citation>
    <scope>NUCLEOTIDE SEQUENCE [LARGE SCALE GENOMIC DNA]</scope>
    <source>
        <strain evidence="1 2">Poly51</strain>
    </source>
</reference>
<name>A0A5C6ESW2_9BACT</name>
<evidence type="ECO:0000313" key="2">
    <source>
        <dbReference type="Proteomes" id="UP000318288"/>
    </source>
</evidence>
<proteinExistence type="predicted"/>
<keyword evidence="2" id="KW-1185">Reference proteome</keyword>
<evidence type="ECO:0000313" key="1">
    <source>
        <dbReference type="EMBL" id="TWU50676.1"/>
    </source>
</evidence>
<gene>
    <name evidence="1" type="ORF">Poly51_39690</name>
</gene>
<organism evidence="1 2">
    <name type="scientific">Rubripirellula tenax</name>
    <dbReference type="NCBI Taxonomy" id="2528015"/>
    <lineage>
        <taxon>Bacteria</taxon>
        <taxon>Pseudomonadati</taxon>
        <taxon>Planctomycetota</taxon>
        <taxon>Planctomycetia</taxon>
        <taxon>Pirellulales</taxon>
        <taxon>Pirellulaceae</taxon>
        <taxon>Rubripirellula</taxon>
    </lineage>
</organism>